<dbReference type="Pfam" id="PF00497">
    <property type="entry name" value="SBP_bac_3"/>
    <property type="match status" value="1"/>
</dbReference>
<protein>
    <submittedName>
        <fullName evidence="7">Extracellular solute-binding protein family 3</fullName>
    </submittedName>
</protein>
<dbReference type="HOGENOM" id="CLU_064076_9_0_7"/>
<dbReference type="PROSITE" id="PS01039">
    <property type="entry name" value="SBP_BACTERIAL_3"/>
    <property type="match status" value="1"/>
</dbReference>
<dbReference type="Gene3D" id="3.40.190.10">
    <property type="entry name" value="Periplasmic binding protein-like II"/>
    <property type="match status" value="2"/>
</dbReference>
<reference evidence="8" key="2">
    <citation type="journal article" date="2013" name="Stand. Genomic Sci.">
        <title>Complete genome sequence of Desulfocapsa sulfexigens, a marine deltaproteobacterium specialized in disproportionating inorganic sulfur compounds.</title>
        <authorList>
            <person name="Finster K.W."/>
            <person name="Kjeldsen K.U."/>
            <person name="Kube M."/>
            <person name="Reinhardt R."/>
            <person name="Mussmann M."/>
            <person name="Amann R."/>
            <person name="Schreiber L."/>
        </authorList>
    </citation>
    <scope>NUCLEOTIDE SEQUENCE [LARGE SCALE GENOMIC DNA]</scope>
    <source>
        <strain evidence="8">DSM 10523 / SB164P1</strain>
    </source>
</reference>
<sequence length="302" mass="34854">MRGAGDSLLSSFCRGWGEDPAYSRIAIDLLLSNLYGPMMTFPVSFFKAWMPFILSASLCMLLLFPVSVFCQRSVLRVGFSEHPPWKVREADGGYGGIDIELLRVLAERVGLGLEFVDYPFKRALEMAAIGEVDIVTGVFKRRDREKDLYFIEPAYKKFSNKAFFVLKGRESSIRRHEDLIGKTLGTIVGAKYYPAFDKDKRIMKSPVTRTELNFKMLLAGRINAFIMTESAGEYRRAQLGMEDVVSKADFIYREKQNVYMVLSRKSIFVKYLKEMNRQMRILVESGEINRIKARFYKRLRTR</sequence>
<feature type="domain" description="Solute-binding protein family 3/N-terminal" evidence="6">
    <location>
        <begin position="74"/>
        <end position="299"/>
    </location>
</feature>
<evidence type="ECO:0000313" key="7">
    <source>
        <dbReference type="EMBL" id="CCH48997.1"/>
    </source>
</evidence>
<dbReference type="SMART" id="SM00062">
    <property type="entry name" value="PBPb"/>
    <property type="match status" value="1"/>
</dbReference>
<dbReference type="PANTHER" id="PTHR35936:SF25">
    <property type="entry name" value="ABC TRANSPORTER SUBSTRATE-BINDING PROTEIN"/>
    <property type="match status" value="1"/>
</dbReference>
<dbReference type="GO" id="GO:0030313">
    <property type="term" value="C:cell envelope"/>
    <property type="evidence" value="ECO:0007669"/>
    <property type="project" value="UniProtKB-SubCell"/>
</dbReference>
<dbReference type="AlphaFoldDB" id="M1WSN6"/>
<evidence type="ECO:0000259" key="6">
    <source>
        <dbReference type="SMART" id="SM00062"/>
    </source>
</evidence>
<dbReference type="InterPro" id="IPR001638">
    <property type="entry name" value="Solute-binding_3/MltF_N"/>
</dbReference>
<keyword evidence="5" id="KW-1133">Transmembrane helix</keyword>
<evidence type="ECO:0000313" key="8">
    <source>
        <dbReference type="Proteomes" id="UP000011724"/>
    </source>
</evidence>
<evidence type="ECO:0000256" key="3">
    <source>
        <dbReference type="ARBA" id="ARBA00022729"/>
    </source>
</evidence>
<comment type="subcellular location">
    <subcellularLocation>
        <location evidence="1">Cell envelope</location>
    </subcellularLocation>
</comment>
<dbReference type="PATRIC" id="fig|879567.3.peg.1852"/>
<dbReference type="EMBL" id="FO203427">
    <property type="protein sequence ID" value="CCH48997.1"/>
    <property type="molecule type" value="Genomic_DNA"/>
</dbReference>
<keyword evidence="3" id="KW-0732">Signal</keyword>
<keyword evidence="8" id="KW-1185">Reference proteome</keyword>
<organism evidence="7 8">
    <name type="scientific">Pseudodesulfovibrio piezophilus (strain DSM 21447 / JCM 15486 / C1TLV30)</name>
    <name type="common">Desulfovibrio piezophilus</name>
    <dbReference type="NCBI Taxonomy" id="1322246"/>
    <lineage>
        <taxon>Bacteria</taxon>
        <taxon>Pseudomonadati</taxon>
        <taxon>Thermodesulfobacteriota</taxon>
        <taxon>Desulfovibrionia</taxon>
        <taxon>Desulfovibrionales</taxon>
        <taxon>Desulfovibrionaceae</taxon>
    </lineage>
</organism>
<accession>M1WSN6</accession>
<evidence type="ECO:0000256" key="1">
    <source>
        <dbReference type="ARBA" id="ARBA00004196"/>
    </source>
</evidence>
<evidence type="ECO:0000256" key="4">
    <source>
        <dbReference type="RuleBase" id="RU003744"/>
    </source>
</evidence>
<dbReference type="STRING" id="1322246.BN4_11762"/>
<dbReference type="PANTHER" id="PTHR35936">
    <property type="entry name" value="MEMBRANE-BOUND LYTIC MUREIN TRANSGLYCOSYLASE F"/>
    <property type="match status" value="1"/>
</dbReference>
<feature type="transmembrane region" description="Helical" evidence="5">
    <location>
        <begin position="48"/>
        <end position="70"/>
    </location>
</feature>
<dbReference type="KEGG" id="dpi:BN4_11762"/>
<comment type="similarity">
    <text evidence="2 4">Belongs to the bacterial solute-binding protein 3 family.</text>
</comment>
<dbReference type="InterPro" id="IPR018313">
    <property type="entry name" value="SBP_3_CS"/>
</dbReference>
<reference evidence="7 8" key="1">
    <citation type="journal article" date="2013" name="PLoS ONE">
        <title>The first genomic and proteomic characterization of a deep-sea sulfate reducer: insights into the piezophilic lifestyle of Desulfovibrio piezophilus.</title>
        <authorList>
            <person name="Pradel N."/>
            <person name="Ji B."/>
            <person name="Gimenez G."/>
            <person name="Talla E."/>
            <person name="Lenoble P."/>
            <person name="Garel M."/>
            <person name="Tamburini C."/>
            <person name="Fourquet P."/>
            <person name="Lebrun R."/>
            <person name="Bertin P."/>
            <person name="Denis Y."/>
            <person name="Pophillat M."/>
            <person name="Barbe V."/>
            <person name="Ollivier B."/>
            <person name="Dolla A."/>
        </authorList>
    </citation>
    <scope>NUCLEOTIDE SEQUENCE [LARGE SCALE GENOMIC DNA]</scope>
    <source>
        <strain evidence="8">DSM 10523 / SB164P1</strain>
    </source>
</reference>
<dbReference type="eggNOG" id="COG0834">
    <property type="taxonomic scope" value="Bacteria"/>
</dbReference>
<evidence type="ECO:0000256" key="5">
    <source>
        <dbReference type="SAM" id="Phobius"/>
    </source>
</evidence>
<keyword evidence="5" id="KW-0812">Transmembrane</keyword>
<keyword evidence="5" id="KW-0472">Membrane</keyword>
<gene>
    <name evidence="7" type="ordered locus">BN4_11762</name>
</gene>
<dbReference type="Proteomes" id="UP000011724">
    <property type="component" value="Chromosome"/>
</dbReference>
<proteinExistence type="inferred from homology"/>
<name>M1WSN6_PSEP2</name>
<evidence type="ECO:0000256" key="2">
    <source>
        <dbReference type="ARBA" id="ARBA00010333"/>
    </source>
</evidence>
<dbReference type="BioCyc" id="DPIE1322246:BN4_RS08845-MONOMER"/>
<dbReference type="SUPFAM" id="SSF53850">
    <property type="entry name" value="Periplasmic binding protein-like II"/>
    <property type="match status" value="1"/>
</dbReference>